<dbReference type="GO" id="GO:0005634">
    <property type="term" value="C:nucleus"/>
    <property type="evidence" value="ECO:0007669"/>
    <property type="project" value="UniProtKB-UniRule"/>
</dbReference>
<name>A0A4Y9ZW57_9AGAM</name>
<protein>
    <recommendedName>
        <fullName evidence="5">HMG box domain-containing protein</fullName>
    </recommendedName>
</protein>
<evidence type="ECO:0000256" key="2">
    <source>
        <dbReference type="ARBA" id="ARBA00023242"/>
    </source>
</evidence>
<dbReference type="Gene3D" id="1.10.30.10">
    <property type="entry name" value="High mobility group box domain"/>
    <property type="match status" value="1"/>
</dbReference>
<organism evidence="6 7">
    <name type="scientific">Hericium alpestre</name>
    <dbReference type="NCBI Taxonomy" id="135208"/>
    <lineage>
        <taxon>Eukaryota</taxon>
        <taxon>Fungi</taxon>
        <taxon>Dikarya</taxon>
        <taxon>Basidiomycota</taxon>
        <taxon>Agaricomycotina</taxon>
        <taxon>Agaricomycetes</taxon>
        <taxon>Russulales</taxon>
        <taxon>Hericiaceae</taxon>
        <taxon>Hericium</taxon>
    </lineage>
</organism>
<dbReference type="GO" id="GO:0000981">
    <property type="term" value="F:DNA-binding transcription factor activity, RNA polymerase II-specific"/>
    <property type="evidence" value="ECO:0007669"/>
    <property type="project" value="TreeGrafter"/>
</dbReference>
<feature type="compositionally biased region" description="Low complexity" evidence="4">
    <location>
        <begin position="299"/>
        <end position="323"/>
    </location>
</feature>
<dbReference type="InterPro" id="IPR051356">
    <property type="entry name" value="SOX/SOX-like_TF"/>
</dbReference>
<dbReference type="InterPro" id="IPR036910">
    <property type="entry name" value="HMG_box_dom_sf"/>
</dbReference>
<feature type="compositionally biased region" description="Basic residues" evidence="4">
    <location>
        <begin position="246"/>
        <end position="259"/>
    </location>
</feature>
<dbReference type="InterPro" id="IPR009071">
    <property type="entry name" value="HMG_box_dom"/>
</dbReference>
<accession>A0A4Y9ZW57</accession>
<dbReference type="SUPFAM" id="SSF47095">
    <property type="entry name" value="HMG-box"/>
    <property type="match status" value="1"/>
</dbReference>
<dbReference type="PANTHER" id="PTHR45789">
    <property type="entry name" value="FI18025P1"/>
    <property type="match status" value="1"/>
</dbReference>
<evidence type="ECO:0000259" key="5">
    <source>
        <dbReference type="PROSITE" id="PS50118"/>
    </source>
</evidence>
<feature type="compositionally biased region" description="Low complexity" evidence="4">
    <location>
        <begin position="271"/>
        <end position="290"/>
    </location>
</feature>
<comment type="caution">
    <text evidence="6">The sequence shown here is derived from an EMBL/GenBank/DDBJ whole genome shotgun (WGS) entry which is preliminary data.</text>
</comment>
<dbReference type="Pfam" id="PF00505">
    <property type="entry name" value="HMG_box"/>
    <property type="match status" value="1"/>
</dbReference>
<evidence type="ECO:0000313" key="7">
    <source>
        <dbReference type="Proteomes" id="UP000298061"/>
    </source>
</evidence>
<dbReference type="PANTHER" id="PTHR45789:SF2">
    <property type="entry name" value="FI18025P1"/>
    <property type="match status" value="1"/>
</dbReference>
<dbReference type="EMBL" id="SFCI01000684">
    <property type="protein sequence ID" value="TFY78424.1"/>
    <property type="molecule type" value="Genomic_DNA"/>
</dbReference>
<evidence type="ECO:0000256" key="4">
    <source>
        <dbReference type="SAM" id="MobiDB-lite"/>
    </source>
</evidence>
<dbReference type="GO" id="GO:0000978">
    <property type="term" value="F:RNA polymerase II cis-regulatory region sequence-specific DNA binding"/>
    <property type="evidence" value="ECO:0007669"/>
    <property type="project" value="TreeGrafter"/>
</dbReference>
<feature type="compositionally biased region" description="Polar residues" evidence="4">
    <location>
        <begin position="338"/>
        <end position="361"/>
    </location>
</feature>
<keyword evidence="2 3" id="KW-0539">Nucleus</keyword>
<sequence>MDFNAASSQEAFFQFPSLMPIDNDSVSYSESEFTTASEWSSLPPSHQNSPSMSSNVAAPLNGTTLPMEPLNEADIDAYWKSLNLQASGPAPRPFDPFADRLSRSLMSSPYHRPEMFRSATDSPPKPQRIPRPPNAFMLFRSDFLKQGIIPQDVERRQQNLSRIAGECWNMLPDVEKKKWQEKAARALADHQARYPSYKFTPSPRTGSKAKSKARSYDADDEDEKDRIRKLRERYIPQMSGPAVPPTRKRKTPSRPRRKAVHDPIMFSTMHPAMPSSLPASPAGSSPSPSSTFAHPLLPPSFYQSSYSRPSSRSSHSSHSSHYSTAMSQGSPQHVPYISRSSPSRFTLPSSGVSTTPRTTPLDQPDYDATPTAANFHSMALADEMHRAYTDTGSSDMLFMPQSSYVESALGLNDLRLPYNHQMSSVGQDSAWSASASHTKTEDVSVGDALMDSLLADPFARAQAAWASPSPVEDAMSSTENLSVIDSWHPFEASSRDGSPKSETQ</sequence>
<dbReference type="SMART" id="SM00398">
    <property type="entry name" value="HMG"/>
    <property type="match status" value="1"/>
</dbReference>
<feature type="DNA-binding region" description="HMG box" evidence="3">
    <location>
        <begin position="129"/>
        <end position="198"/>
    </location>
</feature>
<evidence type="ECO:0000313" key="6">
    <source>
        <dbReference type="EMBL" id="TFY78424.1"/>
    </source>
</evidence>
<dbReference type="CDD" id="cd01389">
    <property type="entry name" value="HMG-box_ROX1-like"/>
    <property type="match status" value="1"/>
</dbReference>
<dbReference type="STRING" id="135208.A0A4Y9ZW57"/>
<feature type="region of interest" description="Disordered" evidence="4">
    <location>
        <begin position="30"/>
        <end position="54"/>
    </location>
</feature>
<keyword evidence="7" id="KW-1185">Reference proteome</keyword>
<keyword evidence="1 3" id="KW-0238">DNA-binding</keyword>
<gene>
    <name evidence="6" type="ORF">EWM64_g5586</name>
</gene>
<evidence type="ECO:0000256" key="1">
    <source>
        <dbReference type="ARBA" id="ARBA00023125"/>
    </source>
</evidence>
<feature type="region of interest" description="Disordered" evidence="4">
    <location>
        <begin position="194"/>
        <end position="365"/>
    </location>
</feature>
<feature type="domain" description="HMG box" evidence="5">
    <location>
        <begin position="129"/>
        <end position="198"/>
    </location>
</feature>
<reference evidence="6 7" key="1">
    <citation type="submission" date="2019-02" db="EMBL/GenBank/DDBJ databases">
        <title>Genome sequencing of the rare red list fungi Hericium alpestre (H. flagellum).</title>
        <authorList>
            <person name="Buettner E."/>
            <person name="Kellner H."/>
        </authorList>
    </citation>
    <scope>NUCLEOTIDE SEQUENCE [LARGE SCALE GENOMIC DNA]</scope>
    <source>
        <strain evidence="6 7">DSM 108284</strain>
    </source>
</reference>
<dbReference type="Proteomes" id="UP000298061">
    <property type="component" value="Unassembled WGS sequence"/>
</dbReference>
<dbReference type="OrthoDB" id="6247875at2759"/>
<evidence type="ECO:0000256" key="3">
    <source>
        <dbReference type="PROSITE-ProRule" id="PRU00267"/>
    </source>
</evidence>
<dbReference type="AlphaFoldDB" id="A0A4Y9ZW57"/>
<proteinExistence type="predicted"/>
<dbReference type="PROSITE" id="PS50118">
    <property type="entry name" value="HMG_BOX_2"/>
    <property type="match status" value="1"/>
</dbReference>